<protein>
    <recommendedName>
        <fullName evidence="4">DUF2147 domain-containing protein</fullName>
    </recommendedName>
</protein>
<keyword evidence="1" id="KW-0732">Signal</keyword>
<evidence type="ECO:0000313" key="2">
    <source>
        <dbReference type="EMBL" id="OGZ07844.1"/>
    </source>
</evidence>
<organism evidence="2 3">
    <name type="scientific">Candidatus Lloydbacteria bacterium RIFCSPHIGHO2_02_FULL_50_13</name>
    <dbReference type="NCBI Taxonomy" id="1798661"/>
    <lineage>
        <taxon>Bacteria</taxon>
        <taxon>Candidatus Lloydiibacteriota</taxon>
    </lineage>
</organism>
<dbReference type="AlphaFoldDB" id="A0A1G2D2G2"/>
<dbReference type="EMBL" id="MHLL01000051">
    <property type="protein sequence ID" value="OGZ07844.1"/>
    <property type="molecule type" value="Genomic_DNA"/>
</dbReference>
<gene>
    <name evidence="2" type="ORF">A3D65_04295</name>
</gene>
<sequence>MRKPLFLFLCLFFSLTAPLTALATVPKELSGAWKNVEKNEAGQLTVFVANQNKNELRGTIIVTGTTSCKNPISFLGKVSGRRILIESDEKNVCGKDGKFSVEATREQEAFYVGTFSYVWMGGVWASGTFQLSANGQLNN</sequence>
<comment type="caution">
    <text evidence="2">The sequence shown here is derived from an EMBL/GenBank/DDBJ whole genome shotgun (WGS) entry which is preliminary data.</text>
</comment>
<name>A0A1G2D2G2_9BACT</name>
<evidence type="ECO:0000313" key="3">
    <source>
        <dbReference type="Proteomes" id="UP000177996"/>
    </source>
</evidence>
<dbReference type="STRING" id="1798661.A3D65_04295"/>
<evidence type="ECO:0000256" key="1">
    <source>
        <dbReference type="SAM" id="SignalP"/>
    </source>
</evidence>
<evidence type="ECO:0008006" key="4">
    <source>
        <dbReference type="Google" id="ProtNLM"/>
    </source>
</evidence>
<feature type="chain" id="PRO_5009582450" description="DUF2147 domain-containing protein" evidence="1">
    <location>
        <begin position="24"/>
        <end position="139"/>
    </location>
</feature>
<reference evidence="2 3" key="1">
    <citation type="journal article" date="2016" name="Nat. Commun.">
        <title>Thousands of microbial genomes shed light on interconnected biogeochemical processes in an aquifer system.</title>
        <authorList>
            <person name="Anantharaman K."/>
            <person name="Brown C.T."/>
            <person name="Hug L.A."/>
            <person name="Sharon I."/>
            <person name="Castelle C.J."/>
            <person name="Probst A.J."/>
            <person name="Thomas B.C."/>
            <person name="Singh A."/>
            <person name="Wilkins M.J."/>
            <person name="Karaoz U."/>
            <person name="Brodie E.L."/>
            <person name="Williams K.H."/>
            <person name="Hubbard S.S."/>
            <person name="Banfield J.F."/>
        </authorList>
    </citation>
    <scope>NUCLEOTIDE SEQUENCE [LARGE SCALE GENOMIC DNA]</scope>
</reference>
<proteinExistence type="predicted"/>
<feature type="signal peptide" evidence="1">
    <location>
        <begin position="1"/>
        <end position="23"/>
    </location>
</feature>
<dbReference type="Proteomes" id="UP000177996">
    <property type="component" value="Unassembled WGS sequence"/>
</dbReference>
<accession>A0A1G2D2G2</accession>